<name>A0A8X6FGN7_TRICU</name>
<comment type="caution">
    <text evidence="1">The sequence shown here is derived from an EMBL/GenBank/DDBJ whole genome shotgun (WGS) entry which is preliminary data.</text>
</comment>
<gene>
    <name evidence="1" type="ORF">TNCT_113621</name>
</gene>
<dbReference type="EMBL" id="BMAO01002202">
    <property type="protein sequence ID" value="GFQ79061.1"/>
    <property type="molecule type" value="Genomic_DNA"/>
</dbReference>
<proteinExistence type="predicted"/>
<dbReference type="Proteomes" id="UP000887116">
    <property type="component" value="Unassembled WGS sequence"/>
</dbReference>
<sequence>MKRSMLRNMFINPAAAYEMQSRGFNCPGEGYRFFLKTLEGCYNSSVLVGQKQGDLRGRMCYFLVSEAEMSPWD</sequence>
<dbReference type="AlphaFoldDB" id="A0A8X6FGN7"/>
<protein>
    <submittedName>
        <fullName evidence="1">Uncharacterized protein</fullName>
    </submittedName>
</protein>
<accession>A0A8X6FGN7</accession>
<evidence type="ECO:0000313" key="2">
    <source>
        <dbReference type="Proteomes" id="UP000887116"/>
    </source>
</evidence>
<evidence type="ECO:0000313" key="1">
    <source>
        <dbReference type="EMBL" id="GFQ79061.1"/>
    </source>
</evidence>
<organism evidence="1 2">
    <name type="scientific">Trichonephila clavata</name>
    <name type="common">Joro spider</name>
    <name type="synonym">Nephila clavata</name>
    <dbReference type="NCBI Taxonomy" id="2740835"/>
    <lineage>
        <taxon>Eukaryota</taxon>
        <taxon>Metazoa</taxon>
        <taxon>Ecdysozoa</taxon>
        <taxon>Arthropoda</taxon>
        <taxon>Chelicerata</taxon>
        <taxon>Arachnida</taxon>
        <taxon>Araneae</taxon>
        <taxon>Araneomorphae</taxon>
        <taxon>Entelegynae</taxon>
        <taxon>Araneoidea</taxon>
        <taxon>Nephilidae</taxon>
        <taxon>Trichonephila</taxon>
    </lineage>
</organism>
<keyword evidence="2" id="KW-1185">Reference proteome</keyword>
<reference evidence="1" key="1">
    <citation type="submission" date="2020-07" db="EMBL/GenBank/DDBJ databases">
        <title>Multicomponent nature underlies the extraordinary mechanical properties of spider dragline silk.</title>
        <authorList>
            <person name="Kono N."/>
            <person name="Nakamura H."/>
            <person name="Mori M."/>
            <person name="Yoshida Y."/>
            <person name="Ohtoshi R."/>
            <person name="Malay A.D."/>
            <person name="Moran D.A.P."/>
            <person name="Tomita M."/>
            <person name="Numata K."/>
            <person name="Arakawa K."/>
        </authorList>
    </citation>
    <scope>NUCLEOTIDE SEQUENCE</scope>
</reference>